<sequence length="92" mass="10940">MNDRLVERWSKEREKGQLRYVAKTSLILSLALIFGRLFGAYLSHDGVWMESHWEEVVLHSLFVLLFTPFISLVSWNLREASYKKALKRRTNR</sequence>
<dbReference type="EMBL" id="LNTY01000006">
    <property type="protein sequence ID" value="KXF83239.1"/>
    <property type="molecule type" value="Genomic_DNA"/>
</dbReference>
<organism evidence="2 3">
    <name type="scientific">Enterovibrio coralii</name>
    <dbReference type="NCBI Taxonomy" id="294935"/>
    <lineage>
        <taxon>Bacteria</taxon>
        <taxon>Pseudomonadati</taxon>
        <taxon>Pseudomonadota</taxon>
        <taxon>Gammaproteobacteria</taxon>
        <taxon>Vibrionales</taxon>
        <taxon>Vibrionaceae</taxon>
        <taxon>Enterovibrio</taxon>
    </lineage>
</organism>
<dbReference type="Proteomes" id="UP000070529">
    <property type="component" value="Unassembled WGS sequence"/>
</dbReference>
<proteinExistence type="predicted"/>
<keyword evidence="3" id="KW-1185">Reference proteome</keyword>
<name>A0A135ICS2_9GAMM</name>
<keyword evidence="1" id="KW-0812">Transmembrane</keyword>
<reference evidence="2 3" key="1">
    <citation type="submission" date="2015-11" db="EMBL/GenBank/DDBJ databases">
        <title>Genomic Taxonomy of the Vibrionaceae.</title>
        <authorList>
            <person name="Gomez-Gil B."/>
            <person name="Enciso-Ibarra J."/>
        </authorList>
    </citation>
    <scope>NUCLEOTIDE SEQUENCE [LARGE SCALE GENOMIC DNA]</scope>
    <source>
        <strain evidence="2 3">CAIM 912</strain>
    </source>
</reference>
<comment type="caution">
    <text evidence="2">The sequence shown here is derived from an EMBL/GenBank/DDBJ whole genome shotgun (WGS) entry which is preliminary data.</text>
</comment>
<dbReference type="RefSeq" id="WP_067411218.1">
    <property type="nucleotide sequence ID" value="NZ_LNTY01000006.1"/>
</dbReference>
<keyword evidence="1" id="KW-1133">Transmembrane helix</keyword>
<dbReference type="AlphaFoldDB" id="A0A135ICS2"/>
<gene>
    <name evidence="2" type="ORF">ATN88_06000</name>
</gene>
<feature type="transmembrane region" description="Helical" evidence="1">
    <location>
        <begin position="56"/>
        <end position="77"/>
    </location>
</feature>
<protein>
    <submittedName>
        <fullName evidence="2">Uncharacterized protein</fullName>
    </submittedName>
</protein>
<evidence type="ECO:0000313" key="2">
    <source>
        <dbReference type="EMBL" id="KXF83239.1"/>
    </source>
</evidence>
<feature type="transmembrane region" description="Helical" evidence="1">
    <location>
        <begin position="20"/>
        <end position="44"/>
    </location>
</feature>
<evidence type="ECO:0000256" key="1">
    <source>
        <dbReference type="SAM" id="Phobius"/>
    </source>
</evidence>
<evidence type="ECO:0000313" key="3">
    <source>
        <dbReference type="Proteomes" id="UP000070529"/>
    </source>
</evidence>
<dbReference type="OrthoDB" id="5891264at2"/>
<accession>A0A135ICS2</accession>
<keyword evidence="1" id="KW-0472">Membrane</keyword>